<dbReference type="EMBL" id="WLYK01000003">
    <property type="protein sequence ID" value="MTD14403.1"/>
    <property type="molecule type" value="Genomic_DNA"/>
</dbReference>
<dbReference type="GO" id="GO:0016740">
    <property type="term" value="F:transferase activity"/>
    <property type="evidence" value="ECO:0007669"/>
    <property type="project" value="UniProtKB-KW"/>
</dbReference>
<proteinExistence type="predicted"/>
<keyword evidence="3" id="KW-1185">Reference proteome</keyword>
<evidence type="ECO:0000259" key="1">
    <source>
        <dbReference type="Pfam" id="PF01636"/>
    </source>
</evidence>
<sequence>MLSRRHEVALLHPDLDRVLAVDGKRGGATLPVVPDEWPDHRDLVAATGDPGAVLAAPAERRADGTVTNVLRGSSAGIGRVGARWVAVDDLDHAGAAVAVRRAVTAVAEGARGAGWPDWFGAGWRPAVDDWVAGNCADLGLTPTGPAEITKMWGLSAVLRRPVTGPRGPADVWFKATCARFHDEPAITAVLHELVPDLVPGLLGIDTDRAWMLMEPVVGIDDEQPGTPAAVARALARVQRETLAGLAALQAAGAPDRGAASTIEELRTVLHDSVELPLMTAQQRGAARELEPWLMESVQLLAGSGLPDTLSHGDLHLGNAGTGSGGPVIFDWTDACLAHPLLDVRHLAASAAAGAPAGGGEAAAAAVRAAHAELWRPDFPQIDDDRYWEAAGVVELVFTAISYEHIQRAQPEVSRWELGGVIVDILDRLIRLHAARG</sequence>
<keyword evidence="2" id="KW-0808">Transferase</keyword>
<evidence type="ECO:0000313" key="2">
    <source>
        <dbReference type="EMBL" id="MTD14403.1"/>
    </source>
</evidence>
<dbReference type="RefSeq" id="WP_154768437.1">
    <property type="nucleotide sequence ID" value="NZ_WLYK01000003.1"/>
</dbReference>
<dbReference type="AlphaFoldDB" id="A0A7K1FME1"/>
<dbReference type="Proteomes" id="UP000460221">
    <property type="component" value="Unassembled WGS sequence"/>
</dbReference>
<evidence type="ECO:0000313" key="3">
    <source>
        <dbReference type="Proteomes" id="UP000460221"/>
    </source>
</evidence>
<dbReference type="Pfam" id="PF01636">
    <property type="entry name" value="APH"/>
    <property type="match status" value="1"/>
</dbReference>
<accession>A0A7K1FME1</accession>
<dbReference type="InterPro" id="IPR011009">
    <property type="entry name" value="Kinase-like_dom_sf"/>
</dbReference>
<comment type="caution">
    <text evidence="2">The sequence shown here is derived from an EMBL/GenBank/DDBJ whole genome shotgun (WGS) entry which is preliminary data.</text>
</comment>
<reference evidence="2 3" key="1">
    <citation type="submission" date="2019-11" db="EMBL/GenBank/DDBJ databases">
        <authorList>
            <person name="Jiang L.-Q."/>
        </authorList>
    </citation>
    <scope>NUCLEOTIDE SEQUENCE [LARGE SCALE GENOMIC DNA]</scope>
    <source>
        <strain evidence="2 3">YIM 132087</strain>
    </source>
</reference>
<feature type="domain" description="Aminoglycoside phosphotransferase" evidence="1">
    <location>
        <begin position="170"/>
        <end position="372"/>
    </location>
</feature>
<dbReference type="InterPro" id="IPR002575">
    <property type="entry name" value="Aminoglycoside_PTrfase"/>
</dbReference>
<dbReference type="Gene3D" id="3.90.1200.10">
    <property type="match status" value="1"/>
</dbReference>
<name>A0A7K1FME1_9ACTN</name>
<organism evidence="2 3">
    <name type="scientific">Nakamurella alba</name>
    <dbReference type="NCBI Taxonomy" id="2665158"/>
    <lineage>
        <taxon>Bacteria</taxon>
        <taxon>Bacillati</taxon>
        <taxon>Actinomycetota</taxon>
        <taxon>Actinomycetes</taxon>
        <taxon>Nakamurellales</taxon>
        <taxon>Nakamurellaceae</taxon>
        <taxon>Nakamurella</taxon>
    </lineage>
</organism>
<gene>
    <name evidence="2" type="ORF">GIS00_10625</name>
</gene>
<protein>
    <submittedName>
        <fullName evidence="2">Phosphotransferase</fullName>
    </submittedName>
</protein>
<dbReference type="SUPFAM" id="SSF56112">
    <property type="entry name" value="Protein kinase-like (PK-like)"/>
    <property type="match status" value="1"/>
</dbReference>